<comment type="caution">
    <text evidence="1">The sequence shown here is derived from an EMBL/GenBank/DDBJ whole genome shotgun (WGS) entry which is preliminary data.</text>
</comment>
<proteinExistence type="predicted"/>
<gene>
    <name evidence="1" type="ORF">CJF38_11700</name>
</gene>
<keyword evidence="2" id="KW-1185">Reference proteome</keyword>
<reference evidence="1 2" key="1">
    <citation type="submission" date="2017-08" db="EMBL/GenBank/DDBJ databases">
        <title>Genomic and metabolic characterisation of spoilage-associated Pseudomonas species.</title>
        <authorList>
            <person name="Stanborough T."/>
            <person name="Fegan N."/>
            <person name="Powell S.M."/>
            <person name="Singh T."/>
            <person name="Tamplin M.L."/>
            <person name="Chandry P.S."/>
        </authorList>
    </citation>
    <scope>NUCLEOTIDE SEQUENCE [LARGE SCALE GENOMIC DNA]</scope>
    <source>
        <strain evidence="1 2">L1814</strain>
    </source>
</reference>
<evidence type="ECO:0008006" key="3">
    <source>
        <dbReference type="Google" id="ProtNLM"/>
    </source>
</evidence>
<organism evidence="1 2">
    <name type="scientific">Pseudomonas lundensis</name>
    <dbReference type="NCBI Taxonomy" id="86185"/>
    <lineage>
        <taxon>Bacteria</taxon>
        <taxon>Pseudomonadati</taxon>
        <taxon>Pseudomonadota</taxon>
        <taxon>Gammaproteobacteria</taxon>
        <taxon>Pseudomonadales</taxon>
        <taxon>Pseudomonadaceae</taxon>
        <taxon>Pseudomonas</taxon>
    </lineage>
</organism>
<dbReference type="RefSeq" id="WP_047274238.1">
    <property type="nucleotide sequence ID" value="NZ_JAAQXW010000027.1"/>
</dbReference>
<sequence>MTKIFQAVRNLNKLPASPRASEQLMAWLEETPRTYGWGAILAYDRQKANKMLKQEYIGRFNSESVMLPVDIDVPGGAERKQLYGYEFDAPLMSFENYSDSDIKNEPRCVIRMPIVAGSYKTVAAKGIVTSISVFDPLDGQVLSMIMNLETGTVNDKNQVMFNIAKGTEFSVDVNNNYLDQVEVGSAFKAYFESALPDDKKVWALSQIDTSKNQYLKPAIVKLSVRKRGEAAEIADGELIICVSMEGDVAGYSLPEDFKYLTELNSAVIILGQKTLLDKAVSHQILNYYPSADTRVVLDGNLYKLNVISGSRISQAKEYYYVEDGSTYPVKISSQEFFFGDPSDGNGLSVGVDNGVLRSRWIASNAAGVQAGFNNQWGERWHGLIKQSWLAFSEVEYIVKSDGSGVVASDVMSHVIEWGRGIECTNIPDATAHLRRAIEELCPQFRDEYLPELDNTIITPTVEVISDLPELNTFVLESILFKNEDTVLLSSCALPNDLVMFGEVGPSQAAYEITPMEAVMLNGETQQFAITPLGATGVTWSIESASGDPLFIGSIDATSGLYTAPDLGNYQGSQARVRVIATQGGYKTYALVSVLKKTITVNPLVTVKVIGEDPSDADKVTLTANTADGIPPKWSLKKTGTEGTLDLEEGFSNVYTPRPYDEVEDAYVVDEIILTDSNGLEQRAIIVVNHAVNINSAMTEGSATATTVQLQCKVGKDDVTPFTEFNVLLGGAGTISETGLYTQAAEVKEPFALVGCNTSYFGSSALSYILIPLPLSPYEGGE</sequence>
<dbReference type="EMBL" id="NQKG01000009">
    <property type="protein sequence ID" value="OZY55104.1"/>
    <property type="molecule type" value="Genomic_DNA"/>
</dbReference>
<name>A0ABX4GLT9_9PSED</name>
<protein>
    <recommendedName>
        <fullName evidence="3">Ig-like domain-containing protein</fullName>
    </recommendedName>
</protein>
<dbReference type="Proteomes" id="UP000216897">
    <property type="component" value="Unassembled WGS sequence"/>
</dbReference>
<evidence type="ECO:0000313" key="1">
    <source>
        <dbReference type="EMBL" id="OZY55104.1"/>
    </source>
</evidence>
<accession>A0ABX4GLT9</accession>
<evidence type="ECO:0000313" key="2">
    <source>
        <dbReference type="Proteomes" id="UP000216897"/>
    </source>
</evidence>